<name>A0ACB6S3A2_9PLEO</name>
<protein>
    <submittedName>
        <fullName evidence="1">Ankyrin</fullName>
    </submittedName>
</protein>
<dbReference type="EMBL" id="MU006713">
    <property type="protein sequence ID" value="KAF2628423.1"/>
    <property type="molecule type" value="Genomic_DNA"/>
</dbReference>
<comment type="caution">
    <text evidence="1">The sequence shown here is derived from an EMBL/GenBank/DDBJ whole genome shotgun (WGS) entry which is preliminary data.</text>
</comment>
<gene>
    <name evidence="1" type="ORF">BU25DRAFT_457750</name>
</gene>
<sequence length="106" mass="12126">MLLEQQNKKRLMMARLGMSVDYEAVVRLLLDTDEIDVNSEDDRGRTPLFWAAMEGKSHLVELLLSADEVNLEKRDKSGFTALMLAVDNGHNKIVDLLRSYLQHPKN</sequence>
<keyword evidence="2" id="KW-1185">Reference proteome</keyword>
<proteinExistence type="predicted"/>
<evidence type="ECO:0000313" key="1">
    <source>
        <dbReference type="EMBL" id="KAF2628423.1"/>
    </source>
</evidence>
<organism evidence="1 2">
    <name type="scientific">Macroventuria anomochaeta</name>
    <dbReference type="NCBI Taxonomy" id="301207"/>
    <lineage>
        <taxon>Eukaryota</taxon>
        <taxon>Fungi</taxon>
        <taxon>Dikarya</taxon>
        <taxon>Ascomycota</taxon>
        <taxon>Pezizomycotina</taxon>
        <taxon>Dothideomycetes</taxon>
        <taxon>Pleosporomycetidae</taxon>
        <taxon>Pleosporales</taxon>
        <taxon>Pleosporineae</taxon>
        <taxon>Didymellaceae</taxon>
        <taxon>Macroventuria</taxon>
    </lineage>
</organism>
<dbReference type="Proteomes" id="UP000799754">
    <property type="component" value="Unassembled WGS sequence"/>
</dbReference>
<evidence type="ECO:0000313" key="2">
    <source>
        <dbReference type="Proteomes" id="UP000799754"/>
    </source>
</evidence>
<reference evidence="1" key="1">
    <citation type="journal article" date="2020" name="Stud. Mycol.">
        <title>101 Dothideomycetes genomes: a test case for predicting lifestyles and emergence of pathogens.</title>
        <authorList>
            <person name="Haridas S."/>
            <person name="Albert R."/>
            <person name="Binder M."/>
            <person name="Bloem J."/>
            <person name="Labutti K."/>
            <person name="Salamov A."/>
            <person name="Andreopoulos B."/>
            <person name="Baker S."/>
            <person name="Barry K."/>
            <person name="Bills G."/>
            <person name="Bluhm B."/>
            <person name="Cannon C."/>
            <person name="Castanera R."/>
            <person name="Culley D."/>
            <person name="Daum C."/>
            <person name="Ezra D."/>
            <person name="Gonzalez J."/>
            <person name="Henrissat B."/>
            <person name="Kuo A."/>
            <person name="Liang C."/>
            <person name="Lipzen A."/>
            <person name="Lutzoni F."/>
            <person name="Magnuson J."/>
            <person name="Mondo S."/>
            <person name="Nolan M."/>
            <person name="Ohm R."/>
            <person name="Pangilinan J."/>
            <person name="Park H.-J."/>
            <person name="Ramirez L."/>
            <person name="Alfaro M."/>
            <person name="Sun H."/>
            <person name="Tritt A."/>
            <person name="Yoshinaga Y."/>
            <person name="Zwiers L.-H."/>
            <person name="Turgeon B."/>
            <person name="Goodwin S."/>
            <person name="Spatafora J."/>
            <person name="Crous P."/>
            <person name="Grigoriev I."/>
        </authorList>
    </citation>
    <scope>NUCLEOTIDE SEQUENCE</scope>
    <source>
        <strain evidence="1">CBS 525.71</strain>
    </source>
</reference>
<accession>A0ACB6S3A2</accession>